<dbReference type="AlphaFoldDB" id="D5H4Z4"/>
<dbReference type="EMBL" id="FP565814">
    <property type="protein sequence ID" value="CBH23099.1"/>
    <property type="molecule type" value="Genomic_DNA"/>
</dbReference>
<dbReference type="InterPro" id="IPR027417">
    <property type="entry name" value="P-loop_NTPase"/>
</dbReference>
<dbReference type="InterPro" id="IPR041881">
    <property type="entry name" value="PqqD_sf"/>
</dbReference>
<accession>D5H4Z4</accession>
<dbReference type="HOGENOM" id="CLU_502381_0_0_10"/>
<reference evidence="1 2" key="1">
    <citation type="journal article" date="2010" name="ISME J.">
        <title>Fine-scale evolution: genomic, phenotypic and ecological differentiation in two coexisting Salinibacter ruber strains.</title>
        <authorList>
            <person name="Pena A."/>
            <person name="Teeling H."/>
            <person name="Huerta-Cepas J."/>
            <person name="Santos F."/>
            <person name="Yarza P."/>
            <person name="Brito-Echeverria J."/>
            <person name="Lucio M."/>
            <person name="Schmitt-Kopplin P."/>
            <person name="Meseguer I."/>
            <person name="Schenowitz C."/>
            <person name="Dossat C."/>
            <person name="Barbe V."/>
            <person name="Dopazo J."/>
            <person name="Rossello-Mora R."/>
            <person name="Schuler M."/>
            <person name="Glockner F.O."/>
            <person name="Amann R."/>
            <person name="Gabaldon T."/>
            <person name="Anton J."/>
        </authorList>
    </citation>
    <scope>NUCLEOTIDE SEQUENCE [LARGE SCALE GENOMIC DNA]</scope>
    <source>
        <strain evidence="1 2">M8</strain>
    </source>
</reference>
<gene>
    <name evidence="1" type="ordered locus">SRM_00178</name>
</gene>
<reference evidence="2" key="2">
    <citation type="submission" date="2010-04" db="EMBL/GenBank/DDBJ databases">
        <title>Genome sequence of Salinibacter ruber M8.</title>
        <authorList>
            <consortium name="Genoscope"/>
        </authorList>
    </citation>
    <scope>NUCLEOTIDE SEQUENCE [LARGE SCALE GENOMIC DNA]</scope>
    <source>
        <strain evidence="2">M8</strain>
    </source>
</reference>
<dbReference type="Proteomes" id="UP000000933">
    <property type="component" value="Chromosome"/>
</dbReference>
<name>D5H4Z4_SALRM</name>
<organism evidence="1 2">
    <name type="scientific">Salinibacter ruber (strain M8)</name>
    <dbReference type="NCBI Taxonomy" id="761659"/>
    <lineage>
        <taxon>Bacteria</taxon>
        <taxon>Pseudomonadati</taxon>
        <taxon>Rhodothermota</taxon>
        <taxon>Rhodothermia</taxon>
        <taxon>Rhodothermales</taxon>
        <taxon>Salinibacteraceae</taxon>
        <taxon>Salinibacter</taxon>
    </lineage>
</organism>
<dbReference type="Gene3D" id="1.10.10.1150">
    <property type="entry name" value="Coenzyme PQQ synthesis protein D (PqqD)"/>
    <property type="match status" value="1"/>
</dbReference>
<sequence>MRGSSGLAPVGCYTLFLETEGCNGISTREGGALSGSDSFTPAAIAIQCAIRCSAGRPGDGSRYEQLSWGPVPWPSPPGRAGRARLPIPPHEGRPPAHARQVVDLFSAPFWGPFRVDVFPPVRSGPSRAAGTQHFTGEENAGRHASCQLGGPQAGIKTQKALNDDMIRDEDIPLRNPSVEAHRVTGGAVLHDLGRDQVFAVTALAREVWEHCDGNTPLQKIDRRVSDRADIPSPTSPDGLRQVVSHLSDQDLLFVHRPDPTADGGAAVGRGDQADGPGATTLNVVFGNHQVKVKTTTPRLERAVRRLFHGLIGRETGAETVDVLTAEEAGDGVSVRSPQARGGEASPLTAAVQRLKRTVLLRFMEARRDLIWLHAGAAARNGTAVLVAGPSGGGKSTTIADLCRSGWTHVSDDLTPYDPDTGRVVPLPVTIAYRQPGEKQSLEEGPSGLPKTHVDLEAGRLQDAPVRPEAIFFPAFEADRPAGVEEQAAPEAAVSLVESCQNASRHRGEAVRELSRLAGRVSSFRLRHDGQTDIGELLAPVLG</sequence>
<proteinExistence type="predicted"/>
<protein>
    <submittedName>
        <fullName evidence="1">Uncharacterized protein</fullName>
    </submittedName>
</protein>
<evidence type="ECO:0000313" key="1">
    <source>
        <dbReference type="EMBL" id="CBH23099.1"/>
    </source>
</evidence>
<dbReference type="PATRIC" id="fig|761659.10.peg.204"/>
<evidence type="ECO:0000313" key="2">
    <source>
        <dbReference type="Proteomes" id="UP000000933"/>
    </source>
</evidence>
<dbReference type="KEGG" id="srm:SRM_00178"/>
<dbReference type="Gene3D" id="3.40.50.300">
    <property type="entry name" value="P-loop containing nucleotide triphosphate hydrolases"/>
    <property type="match status" value="1"/>
</dbReference>
<dbReference type="SUPFAM" id="SSF53795">
    <property type="entry name" value="PEP carboxykinase-like"/>
    <property type="match status" value="1"/>
</dbReference>